<dbReference type="RefSeq" id="WP_344802999.1">
    <property type="nucleotide sequence ID" value="NZ_BAABAB010000010.1"/>
</dbReference>
<accession>A0ABP6ZN54</accession>
<sequence length="1121" mass="120363">MEVGVLGPTLVRRGDEAVDLGTRKQRGLLAALALYAGRPVPTDTIIELLWADDPPPTVTGTLQAYVSGLRRSLEPSRGRRAPSALLVTVGSGYALRIPPDQLDAARFVSAVNVQHQRLAPVSALVPQPTGRTRPDRETLESAVAELDAALALWRGEPYLELDDAADARAERTRLAELQLVATEDRALAGLWLGRQATVAAELEALTGAHPLRERLWGLRALALARAGRQADALDVLRQVREVLDDELGLEPGPELQALQTAVLRQDPALGWVAEAAAEREPAAVSASVAERRPRTPRPSGSPLVGRDVELAALRDELDAAEAGAVRFATLIGEPGIGKTRLATELIADATDRAAVVLTGRCSQDDGAPPLWPWSSVLRGLGADLPGRGSDELDVSQFAVWEQILQIVLTAARKRLVLMVLDDLHWADPATLRVLRLLAEGAETTDAGGPARLLVLATWRAHPEPTGALADLAEMVARRHGLRLELTGLTADQAATLVEGVAHTRPERAAAGRLRDRTDGNPFFLVEYARLAVERGGLEATLRDPDPPAAVSDVLTRRLQRLPETSRTLLRTAAVIGRQFDLDTLVGASAVGDDAALDALDAAAAAGLIREDGIDRFSFAHALVRDAAYAELSASRRARLHVRLAELLEHRPGRETERARHWAAAGPAYAARAWPAAIDAARLAARLHAHEQASALLADALVSMDADPEAGELDRYEALIALIDAYRWSAQWQPLIAAAEQAIAVADRLGDVRLLAQAATSPTIGVLWQSAPLGEVHTVIVDALRRSLAGLPTTDDPMRCRVMLSLANELYFGATFEERSALVEESLAMATRLGDRRLLLDAHQIAFPTLWCPATARDRLRHATESARLAEELGEELAFVVSATLRAVVLGELGEIEQMWTAIDVARAEARRLRVPFGEVVLDGLELPWRAMRGEFDLAEALLNDIARRAAVISVEQSGDAVGGAMVILRFWQGRAGEVAGDLEHMSEGLPLAAPAVLFRVRAGQLDEARAFYATHPVDLGGETWLSILTWASAAAIAPWVDDRKLAADSYARLAPYAGRAACAGSGTAIGPVDAYLAFAAAAVGEPALAARHAEDALGLMRRWQIPLAEAWFTQQQAELGF</sequence>
<dbReference type="InterPro" id="IPR001867">
    <property type="entry name" value="OmpR/PhoB-type_DNA-bd"/>
</dbReference>
<proteinExistence type="inferred from homology"/>
<dbReference type="SUPFAM" id="SSF52540">
    <property type="entry name" value="P-loop containing nucleoside triphosphate hydrolases"/>
    <property type="match status" value="1"/>
</dbReference>
<dbReference type="Pfam" id="PF00486">
    <property type="entry name" value="Trans_reg_C"/>
    <property type="match status" value="1"/>
</dbReference>
<keyword evidence="9" id="KW-1185">Reference proteome</keyword>
<dbReference type="Pfam" id="PF13191">
    <property type="entry name" value="AAA_16"/>
    <property type="match status" value="1"/>
</dbReference>
<feature type="region of interest" description="Disordered" evidence="6">
    <location>
        <begin position="283"/>
        <end position="303"/>
    </location>
</feature>
<dbReference type="CDD" id="cd15831">
    <property type="entry name" value="BTAD"/>
    <property type="match status" value="1"/>
</dbReference>
<evidence type="ECO:0000256" key="4">
    <source>
        <dbReference type="ARBA" id="ARBA00023163"/>
    </source>
</evidence>
<evidence type="ECO:0000256" key="2">
    <source>
        <dbReference type="ARBA" id="ARBA00023015"/>
    </source>
</evidence>
<feature type="DNA-binding region" description="OmpR/PhoB-type" evidence="5">
    <location>
        <begin position="1"/>
        <end position="97"/>
    </location>
</feature>
<comment type="caution">
    <text evidence="8">The sequence shown here is derived from an EMBL/GenBank/DDBJ whole genome shotgun (WGS) entry which is preliminary data.</text>
</comment>
<dbReference type="EMBL" id="BAABAB010000010">
    <property type="protein sequence ID" value="GAA3614221.1"/>
    <property type="molecule type" value="Genomic_DNA"/>
</dbReference>
<dbReference type="InterPro" id="IPR005158">
    <property type="entry name" value="BTAD"/>
</dbReference>
<evidence type="ECO:0000313" key="8">
    <source>
        <dbReference type="EMBL" id="GAA3614221.1"/>
    </source>
</evidence>
<organism evidence="8 9">
    <name type="scientific">Microlunatus ginsengisoli</name>
    <dbReference type="NCBI Taxonomy" id="363863"/>
    <lineage>
        <taxon>Bacteria</taxon>
        <taxon>Bacillati</taxon>
        <taxon>Actinomycetota</taxon>
        <taxon>Actinomycetes</taxon>
        <taxon>Propionibacteriales</taxon>
        <taxon>Propionibacteriaceae</taxon>
        <taxon>Microlunatus</taxon>
    </lineage>
</organism>
<dbReference type="InterPro" id="IPR016032">
    <property type="entry name" value="Sig_transdc_resp-reg_C-effctor"/>
</dbReference>
<dbReference type="Gene3D" id="1.10.10.10">
    <property type="entry name" value="Winged helix-like DNA-binding domain superfamily/Winged helix DNA-binding domain"/>
    <property type="match status" value="1"/>
</dbReference>
<dbReference type="InterPro" id="IPR041664">
    <property type="entry name" value="AAA_16"/>
</dbReference>
<evidence type="ECO:0000256" key="1">
    <source>
        <dbReference type="ARBA" id="ARBA00005820"/>
    </source>
</evidence>
<reference evidence="9" key="1">
    <citation type="journal article" date="2019" name="Int. J. Syst. Evol. Microbiol.">
        <title>The Global Catalogue of Microorganisms (GCM) 10K type strain sequencing project: providing services to taxonomists for standard genome sequencing and annotation.</title>
        <authorList>
            <consortium name="The Broad Institute Genomics Platform"/>
            <consortium name="The Broad Institute Genome Sequencing Center for Infectious Disease"/>
            <person name="Wu L."/>
            <person name="Ma J."/>
        </authorList>
    </citation>
    <scope>NUCLEOTIDE SEQUENCE [LARGE SCALE GENOMIC DNA]</scope>
    <source>
        <strain evidence="9">JCM 16929</strain>
    </source>
</reference>
<protein>
    <submittedName>
        <fullName evidence="8">BTAD domain-containing putative transcriptional regulator</fullName>
    </submittedName>
</protein>
<dbReference type="Pfam" id="PF03704">
    <property type="entry name" value="BTAD"/>
    <property type="match status" value="1"/>
</dbReference>
<dbReference type="PANTHER" id="PTHR35807">
    <property type="entry name" value="TRANSCRIPTIONAL REGULATOR REDD-RELATED"/>
    <property type="match status" value="1"/>
</dbReference>
<feature type="domain" description="OmpR/PhoB-type" evidence="7">
    <location>
        <begin position="1"/>
        <end position="97"/>
    </location>
</feature>
<dbReference type="SMART" id="SM01043">
    <property type="entry name" value="BTAD"/>
    <property type="match status" value="1"/>
</dbReference>
<dbReference type="InterPro" id="IPR027417">
    <property type="entry name" value="P-loop_NTPase"/>
</dbReference>
<evidence type="ECO:0000259" key="7">
    <source>
        <dbReference type="PROSITE" id="PS51755"/>
    </source>
</evidence>
<dbReference type="SUPFAM" id="SSF48452">
    <property type="entry name" value="TPR-like"/>
    <property type="match status" value="1"/>
</dbReference>
<dbReference type="Proteomes" id="UP001501490">
    <property type="component" value="Unassembled WGS sequence"/>
</dbReference>
<evidence type="ECO:0000256" key="6">
    <source>
        <dbReference type="SAM" id="MobiDB-lite"/>
    </source>
</evidence>
<comment type="similarity">
    <text evidence="1">Belongs to the AfsR/DnrI/RedD regulatory family.</text>
</comment>
<keyword evidence="4" id="KW-0804">Transcription</keyword>
<dbReference type="SMART" id="SM00862">
    <property type="entry name" value="Trans_reg_C"/>
    <property type="match status" value="1"/>
</dbReference>
<keyword evidence="3 5" id="KW-0238">DNA-binding</keyword>
<dbReference type="InterPro" id="IPR011990">
    <property type="entry name" value="TPR-like_helical_dom_sf"/>
</dbReference>
<keyword evidence="2" id="KW-0805">Transcription regulation</keyword>
<gene>
    <name evidence="8" type="ORF">GCM10022236_15150</name>
</gene>
<dbReference type="InterPro" id="IPR051677">
    <property type="entry name" value="AfsR-DnrI-RedD_regulator"/>
</dbReference>
<evidence type="ECO:0000256" key="5">
    <source>
        <dbReference type="PROSITE-ProRule" id="PRU01091"/>
    </source>
</evidence>
<name>A0ABP6ZN54_9ACTN</name>
<dbReference type="PROSITE" id="PS51755">
    <property type="entry name" value="OMPR_PHOB"/>
    <property type="match status" value="1"/>
</dbReference>
<dbReference type="Gene3D" id="1.25.40.10">
    <property type="entry name" value="Tetratricopeptide repeat domain"/>
    <property type="match status" value="1"/>
</dbReference>
<dbReference type="InterPro" id="IPR036388">
    <property type="entry name" value="WH-like_DNA-bd_sf"/>
</dbReference>
<dbReference type="SUPFAM" id="SSF46894">
    <property type="entry name" value="C-terminal effector domain of the bipartite response regulators"/>
    <property type="match status" value="1"/>
</dbReference>
<dbReference type="PANTHER" id="PTHR35807:SF1">
    <property type="entry name" value="TRANSCRIPTIONAL REGULATOR REDD"/>
    <property type="match status" value="1"/>
</dbReference>
<evidence type="ECO:0000313" key="9">
    <source>
        <dbReference type="Proteomes" id="UP001501490"/>
    </source>
</evidence>
<evidence type="ECO:0000256" key="3">
    <source>
        <dbReference type="ARBA" id="ARBA00023125"/>
    </source>
</evidence>
<dbReference type="Gene3D" id="3.40.50.300">
    <property type="entry name" value="P-loop containing nucleotide triphosphate hydrolases"/>
    <property type="match status" value="1"/>
</dbReference>